<dbReference type="PATRIC" id="fig|1618570.3.peg.432"/>
<sequence length="315" mass="34877">MSKSLIYPEKIHEPVLLQEVLEALRVTDSARLKKVKFIDATIGLGGHTIEIVKLGGTVLGIEADNETLKLADKRIKEACPILESEYHFQGSFILVHGNFKDLTQIALTAGFATVDGILFDLGVSNLQLTDSGRGFSFQNPDAELDMRIDVEMQGVSAADILQILSKVQLRQLFSKVLTFNETNKLTDLILSERRLKPIHSVGDFLGIINKSILGKKGLNRATLPFLALRIAVNSELENLSQTLPQAFDLLGERGRLVVISFHSGEDAIVKDYFRLRQKEGNAKLITVKPIVPGEKEVLANPRARSAKMRVLEKIL</sequence>
<dbReference type="PANTHER" id="PTHR11265:SF0">
    <property type="entry name" value="12S RRNA N4-METHYLCYTIDINE METHYLTRANSFERASE"/>
    <property type="match status" value="1"/>
</dbReference>
<dbReference type="PIRSF" id="PIRSF004486">
    <property type="entry name" value="MraW"/>
    <property type="match status" value="1"/>
</dbReference>
<evidence type="ECO:0000256" key="2">
    <source>
        <dbReference type="ARBA" id="ARBA00022552"/>
    </source>
</evidence>
<dbReference type="Gene3D" id="3.40.50.150">
    <property type="entry name" value="Vaccinia Virus protein VP39"/>
    <property type="match status" value="1"/>
</dbReference>
<comment type="similarity">
    <text evidence="1 6">Belongs to the methyltransferase superfamily. RsmH family.</text>
</comment>
<feature type="binding site" evidence="6">
    <location>
        <position position="120"/>
    </location>
    <ligand>
        <name>S-adenosyl-L-methionine</name>
        <dbReference type="ChEBI" id="CHEBI:59789"/>
    </ligand>
</feature>
<comment type="catalytic activity">
    <reaction evidence="6">
        <text>cytidine(1402) in 16S rRNA + S-adenosyl-L-methionine = N(4)-methylcytidine(1402) in 16S rRNA + S-adenosyl-L-homocysteine + H(+)</text>
        <dbReference type="Rhea" id="RHEA:42928"/>
        <dbReference type="Rhea" id="RHEA-COMP:10286"/>
        <dbReference type="Rhea" id="RHEA-COMP:10287"/>
        <dbReference type="ChEBI" id="CHEBI:15378"/>
        <dbReference type="ChEBI" id="CHEBI:57856"/>
        <dbReference type="ChEBI" id="CHEBI:59789"/>
        <dbReference type="ChEBI" id="CHEBI:74506"/>
        <dbReference type="ChEBI" id="CHEBI:82748"/>
        <dbReference type="EC" id="2.1.1.199"/>
    </reaction>
</comment>
<accession>A0A0G0LCV0</accession>
<gene>
    <name evidence="6" type="primary">rsmH</name>
    <name evidence="7" type="ORF">UT08_C0004G0022</name>
</gene>
<dbReference type="PANTHER" id="PTHR11265">
    <property type="entry name" value="S-ADENOSYL-METHYLTRANSFERASE MRAW"/>
    <property type="match status" value="1"/>
</dbReference>
<reference evidence="7 8" key="1">
    <citation type="journal article" date="2015" name="Nature">
        <title>rRNA introns, odd ribosomes, and small enigmatic genomes across a large radiation of phyla.</title>
        <authorList>
            <person name="Brown C.T."/>
            <person name="Hug L.A."/>
            <person name="Thomas B.C."/>
            <person name="Sharon I."/>
            <person name="Castelle C.J."/>
            <person name="Singh A."/>
            <person name="Wilkins M.J."/>
            <person name="Williams K.H."/>
            <person name="Banfield J.F."/>
        </authorList>
    </citation>
    <scope>NUCLEOTIDE SEQUENCE [LARGE SCALE GENOMIC DNA]</scope>
</reference>
<name>A0A0G0LCV0_9BACT</name>
<dbReference type="STRING" id="1618570.UT08_C0004G0022"/>
<dbReference type="SUPFAM" id="SSF53335">
    <property type="entry name" value="S-adenosyl-L-methionine-dependent methyltransferases"/>
    <property type="match status" value="1"/>
</dbReference>
<keyword evidence="2 6" id="KW-0698">rRNA processing</keyword>
<keyword evidence="4 6" id="KW-0808">Transferase</keyword>
<dbReference type="Pfam" id="PF01795">
    <property type="entry name" value="Methyltransf_5"/>
    <property type="match status" value="1"/>
</dbReference>
<feature type="binding site" evidence="6">
    <location>
        <begin position="45"/>
        <end position="47"/>
    </location>
    <ligand>
        <name>S-adenosyl-L-methionine</name>
        <dbReference type="ChEBI" id="CHEBI:59789"/>
    </ligand>
</feature>
<dbReference type="EMBL" id="LBVL01000004">
    <property type="protein sequence ID" value="KKQ85710.1"/>
    <property type="molecule type" value="Genomic_DNA"/>
</dbReference>
<dbReference type="GO" id="GO:0071424">
    <property type="term" value="F:rRNA (cytosine-N4-)-methyltransferase activity"/>
    <property type="evidence" value="ECO:0007669"/>
    <property type="project" value="UniProtKB-UniRule"/>
</dbReference>
<evidence type="ECO:0000256" key="6">
    <source>
        <dbReference type="HAMAP-Rule" id="MF_01007"/>
    </source>
</evidence>
<feature type="binding site" evidence="6">
    <location>
        <position position="62"/>
    </location>
    <ligand>
        <name>S-adenosyl-L-methionine</name>
        <dbReference type="ChEBI" id="CHEBI:59789"/>
    </ligand>
</feature>
<feature type="binding site" evidence="6">
    <location>
        <position position="127"/>
    </location>
    <ligand>
        <name>S-adenosyl-L-methionine</name>
        <dbReference type="ChEBI" id="CHEBI:59789"/>
    </ligand>
</feature>
<evidence type="ECO:0000256" key="3">
    <source>
        <dbReference type="ARBA" id="ARBA00022603"/>
    </source>
</evidence>
<keyword evidence="6" id="KW-0963">Cytoplasm</keyword>
<dbReference type="InterPro" id="IPR029063">
    <property type="entry name" value="SAM-dependent_MTases_sf"/>
</dbReference>
<protein>
    <recommendedName>
        <fullName evidence="6">Ribosomal RNA small subunit methyltransferase H</fullName>
        <ecNumber evidence="6">2.1.1.199</ecNumber>
    </recommendedName>
    <alternativeName>
        <fullName evidence="6">16S rRNA m(4)C1402 methyltransferase</fullName>
    </alternativeName>
    <alternativeName>
        <fullName evidence="6">rRNA (cytosine-N(4)-)-methyltransferase RsmH</fullName>
    </alternativeName>
</protein>
<comment type="subcellular location">
    <subcellularLocation>
        <location evidence="6">Cytoplasm</location>
    </subcellularLocation>
</comment>
<dbReference type="HAMAP" id="MF_01007">
    <property type="entry name" value="16SrRNA_methyltr_H"/>
    <property type="match status" value="1"/>
</dbReference>
<dbReference type="EC" id="2.1.1.199" evidence="6"/>
<comment type="function">
    <text evidence="6">Specifically methylates the N4 position of cytidine in position 1402 (C1402) of 16S rRNA.</text>
</comment>
<comment type="caution">
    <text evidence="7">The sequence shown here is derived from an EMBL/GenBank/DDBJ whole genome shotgun (WGS) entry which is preliminary data.</text>
</comment>
<evidence type="ECO:0000256" key="4">
    <source>
        <dbReference type="ARBA" id="ARBA00022679"/>
    </source>
</evidence>
<dbReference type="AlphaFoldDB" id="A0A0G0LCV0"/>
<evidence type="ECO:0000313" key="8">
    <source>
        <dbReference type="Proteomes" id="UP000034081"/>
    </source>
</evidence>
<dbReference type="SUPFAM" id="SSF81799">
    <property type="entry name" value="Putative methyltransferase TM0872, insert domain"/>
    <property type="match status" value="1"/>
</dbReference>
<feature type="binding site" evidence="6">
    <location>
        <position position="99"/>
    </location>
    <ligand>
        <name>S-adenosyl-L-methionine</name>
        <dbReference type="ChEBI" id="CHEBI:59789"/>
    </ligand>
</feature>
<keyword evidence="3 6" id="KW-0489">Methyltransferase</keyword>
<dbReference type="InterPro" id="IPR002903">
    <property type="entry name" value="RsmH"/>
</dbReference>
<dbReference type="InterPro" id="IPR023397">
    <property type="entry name" value="SAM-dep_MeTrfase_MraW_recog"/>
</dbReference>
<proteinExistence type="inferred from homology"/>
<dbReference type="Gene3D" id="1.10.150.170">
    <property type="entry name" value="Putative methyltransferase TM0872, insert domain"/>
    <property type="match status" value="1"/>
</dbReference>
<keyword evidence="5 6" id="KW-0949">S-adenosyl-L-methionine</keyword>
<organism evidence="7 8">
    <name type="scientific">Candidatus Woesebacteria bacterium GW2011_GWB1_38_8</name>
    <dbReference type="NCBI Taxonomy" id="1618570"/>
    <lineage>
        <taxon>Bacteria</taxon>
        <taxon>Candidatus Woeseibacteriota</taxon>
    </lineage>
</organism>
<evidence type="ECO:0000313" key="7">
    <source>
        <dbReference type="EMBL" id="KKQ85710.1"/>
    </source>
</evidence>
<dbReference type="Proteomes" id="UP000034081">
    <property type="component" value="Unassembled WGS sequence"/>
</dbReference>
<evidence type="ECO:0000256" key="5">
    <source>
        <dbReference type="ARBA" id="ARBA00022691"/>
    </source>
</evidence>
<dbReference type="NCBIfam" id="TIGR00006">
    <property type="entry name" value="16S rRNA (cytosine(1402)-N(4))-methyltransferase RsmH"/>
    <property type="match status" value="1"/>
</dbReference>
<evidence type="ECO:0000256" key="1">
    <source>
        <dbReference type="ARBA" id="ARBA00010396"/>
    </source>
</evidence>
<dbReference type="GO" id="GO:0070475">
    <property type="term" value="P:rRNA base methylation"/>
    <property type="evidence" value="ECO:0007669"/>
    <property type="project" value="UniProtKB-UniRule"/>
</dbReference>
<dbReference type="GO" id="GO:0005737">
    <property type="term" value="C:cytoplasm"/>
    <property type="evidence" value="ECO:0007669"/>
    <property type="project" value="UniProtKB-SubCell"/>
</dbReference>